<keyword evidence="1" id="KW-0175">Coiled coil</keyword>
<reference evidence="2" key="1">
    <citation type="journal article" date="2014" name="Front. Microbiol.">
        <title>High frequency of phylogenetically diverse reductive dehalogenase-homologous genes in deep subseafloor sedimentary metagenomes.</title>
        <authorList>
            <person name="Kawai M."/>
            <person name="Futagami T."/>
            <person name="Toyoda A."/>
            <person name="Takaki Y."/>
            <person name="Nishi S."/>
            <person name="Hori S."/>
            <person name="Arai W."/>
            <person name="Tsubouchi T."/>
            <person name="Morono Y."/>
            <person name="Uchiyama I."/>
            <person name="Ito T."/>
            <person name="Fujiyama A."/>
            <person name="Inagaki F."/>
            <person name="Takami H."/>
        </authorList>
    </citation>
    <scope>NUCLEOTIDE SEQUENCE</scope>
    <source>
        <strain evidence="2">Expedition CK06-06</strain>
    </source>
</reference>
<gene>
    <name evidence="2" type="ORF">S01H1_10759</name>
</gene>
<feature type="coiled-coil region" evidence="1">
    <location>
        <begin position="32"/>
        <end position="59"/>
    </location>
</feature>
<proteinExistence type="predicted"/>
<protein>
    <submittedName>
        <fullName evidence="2">Uncharacterized protein</fullName>
    </submittedName>
</protein>
<dbReference type="AlphaFoldDB" id="X0RZB8"/>
<accession>X0RZB8</accession>
<dbReference type="EMBL" id="BARS01005482">
    <property type="protein sequence ID" value="GAF74123.1"/>
    <property type="molecule type" value="Genomic_DNA"/>
</dbReference>
<evidence type="ECO:0000256" key="1">
    <source>
        <dbReference type="SAM" id="Coils"/>
    </source>
</evidence>
<evidence type="ECO:0000313" key="2">
    <source>
        <dbReference type="EMBL" id="GAF74123.1"/>
    </source>
</evidence>
<sequence>MKNVPKSLHQLADQYEKTITKMDSVKSNSKSIQTVMAQVSNLEREMKFVKQEIISIKGDIISSQERIEQTIRTQEEIIMDMINKFNEELLQHKSSMKEDIESLKSQQDILKISYTINEKKFMDKVNSSISTIIRKQVEGKENEILMKIWISEFKEIIRDFEKLKKLKPKEFSVRLNEISDTIDIFKQKIMS</sequence>
<comment type="caution">
    <text evidence="2">The sequence shown here is derived from an EMBL/GenBank/DDBJ whole genome shotgun (WGS) entry which is preliminary data.</text>
</comment>
<organism evidence="2">
    <name type="scientific">marine sediment metagenome</name>
    <dbReference type="NCBI Taxonomy" id="412755"/>
    <lineage>
        <taxon>unclassified sequences</taxon>
        <taxon>metagenomes</taxon>
        <taxon>ecological metagenomes</taxon>
    </lineage>
</organism>
<name>X0RZB8_9ZZZZ</name>